<dbReference type="EMBL" id="ML145085">
    <property type="protein sequence ID" value="TBU64655.1"/>
    <property type="molecule type" value="Genomic_DNA"/>
</dbReference>
<dbReference type="EMBL" id="ML145143">
    <property type="protein sequence ID" value="TBU56982.1"/>
    <property type="molecule type" value="Genomic_DNA"/>
</dbReference>
<reference evidence="3 5" key="1">
    <citation type="submission" date="2019-01" db="EMBL/GenBank/DDBJ databases">
        <title>Draft genome sequences of three monokaryotic isolates of the white-rot basidiomycete fungus Dichomitus squalens.</title>
        <authorList>
            <consortium name="DOE Joint Genome Institute"/>
            <person name="Lopez S.C."/>
            <person name="Andreopoulos B."/>
            <person name="Pangilinan J."/>
            <person name="Lipzen A."/>
            <person name="Riley R."/>
            <person name="Ahrendt S."/>
            <person name="Ng V."/>
            <person name="Barry K."/>
            <person name="Daum C."/>
            <person name="Grigoriev I.V."/>
            <person name="Hilden K.S."/>
            <person name="Makela M.R."/>
            <person name="de Vries R.P."/>
        </authorList>
    </citation>
    <scope>NUCLEOTIDE SEQUENCE [LARGE SCALE GENOMIC DNA]</scope>
    <source>
        <strain evidence="3 5">CBS 464.89</strain>
    </source>
</reference>
<keyword evidence="5" id="KW-1185">Reference proteome</keyword>
<dbReference type="EMBL" id="ML145195">
    <property type="protein sequence ID" value="TBU54192.1"/>
    <property type="molecule type" value="Genomic_DNA"/>
</dbReference>
<evidence type="ECO:0000313" key="1">
    <source>
        <dbReference type="EMBL" id="TBU54192.1"/>
    </source>
</evidence>
<protein>
    <submittedName>
        <fullName evidence="3">Uncharacterized protein</fullName>
    </submittedName>
</protein>
<evidence type="ECO:0000313" key="3">
    <source>
        <dbReference type="EMBL" id="TBU61555.1"/>
    </source>
</evidence>
<accession>A0A4Q9Q333</accession>
<name>A0A4Q9Q333_9APHY</name>
<dbReference type="Proteomes" id="UP000292082">
    <property type="component" value="Unassembled WGS sequence"/>
</dbReference>
<organism evidence="3 5">
    <name type="scientific">Dichomitus squalens</name>
    <dbReference type="NCBI Taxonomy" id="114155"/>
    <lineage>
        <taxon>Eukaryota</taxon>
        <taxon>Fungi</taxon>
        <taxon>Dikarya</taxon>
        <taxon>Basidiomycota</taxon>
        <taxon>Agaricomycotina</taxon>
        <taxon>Agaricomycetes</taxon>
        <taxon>Polyporales</taxon>
        <taxon>Polyporaceae</taxon>
        <taxon>Dichomitus</taxon>
    </lineage>
</organism>
<evidence type="ECO:0000313" key="5">
    <source>
        <dbReference type="Proteomes" id="UP000292082"/>
    </source>
</evidence>
<dbReference type="AlphaFoldDB" id="A0A4Q9Q333"/>
<evidence type="ECO:0000313" key="4">
    <source>
        <dbReference type="EMBL" id="TBU64655.1"/>
    </source>
</evidence>
<evidence type="ECO:0000313" key="2">
    <source>
        <dbReference type="EMBL" id="TBU56982.1"/>
    </source>
</evidence>
<sequence length="82" mass="9254">MTTGYANYATPCTSLSSRWFWRCFPDTLLWVGIHLHCGKSLAAFLKAIGFTPPLMDGRDIGQLERKIGTGKNLAIRRRVRGR</sequence>
<gene>
    <name evidence="4" type="ORF">BD310DRAFT_913052</name>
    <name evidence="3" type="ORF">BD310DRAFT_920243</name>
    <name evidence="2" type="ORF">BD310DRAFT_930382</name>
    <name evidence="1" type="ORF">BD310DRAFT_936537</name>
</gene>
<proteinExistence type="predicted"/>
<dbReference type="EMBL" id="ML145097">
    <property type="protein sequence ID" value="TBU61555.1"/>
    <property type="molecule type" value="Genomic_DNA"/>
</dbReference>